<evidence type="ECO:0000259" key="4">
    <source>
        <dbReference type="Pfam" id="PF05368"/>
    </source>
</evidence>
<dbReference type="InterPro" id="IPR036291">
    <property type="entry name" value="NAD(P)-bd_dom_sf"/>
</dbReference>
<proteinExistence type="inferred from homology"/>
<dbReference type="SUPFAM" id="SSF51735">
    <property type="entry name" value="NAD(P)-binding Rossmann-fold domains"/>
    <property type="match status" value="1"/>
</dbReference>
<accession>A0AA39ZZS7</accession>
<gene>
    <name evidence="5" type="ORF">B0T26DRAFT_467246</name>
</gene>
<dbReference type="GeneID" id="85318453"/>
<sequence>MATVVVFGATGVQGGSVVNRLLKNPKYKVRAVTRNPDGEAGKKLASQGVEVVAGDANDKASVEAAFKGAEAAFFVAAYWPSVATLGLVGAGEEELVQYQNVAHAAAASPTLKHLVLSTLPPADKSSGGRLKVPHYDFKAYAVDWIQRTLPELWAKTTEVWPGFYDSNFAAFAMVKPLYLAAADAYLIPMPAKKSSILPVVGSVETNLGVAVEAILTTGAPAFSKLLVLVTDYVAAGDVPAYFSRATGKRAVFLEYSDADIITVFGIHGDEYAASMRWAAEFPVWEDPKVVADRTRLLTLEQVGLSKADLVGFDAGLALIKDKLVQ</sequence>
<evidence type="ECO:0000313" key="6">
    <source>
        <dbReference type="Proteomes" id="UP001172101"/>
    </source>
</evidence>
<comment type="caution">
    <text evidence="5">The sequence shown here is derived from an EMBL/GenBank/DDBJ whole genome shotgun (WGS) entry which is preliminary data.</text>
</comment>
<dbReference type="InterPro" id="IPR051164">
    <property type="entry name" value="NmrA-like_oxidored"/>
</dbReference>
<feature type="domain" description="NmrA-like" evidence="4">
    <location>
        <begin position="3"/>
        <end position="260"/>
    </location>
</feature>
<dbReference type="PANTHER" id="PTHR42748:SF30">
    <property type="entry name" value="NMRA-LIKE DOMAIN-CONTAINING PROTEIN"/>
    <property type="match status" value="1"/>
</dbReference>
<evidence type="ECO:0000256" key="1">
    <source>
        <dbReference type="ARBA" id="ARBA00006328"/>
    </source>
</evidence>
<dbReference type="EMBL" id="JAUIRO010000007">
    <property type="protein sequence ID" value="KAK0706676.1"/>
    <property type="molecule type" value="Genomic_DNA"/>
</dbReference>
<dbReference type="InterPro" id="IPR008030">
    <property type="entry name" value="NmrA-like"/>
</dbReference>
<dbReference type="AlphaFoldDB" id="A0AA39ZZS7"/>
<dbReference type="Gene3D" id="3.40.50.720">
    <property type="entry name" value="NAD(P)-binding Rossmann-like Domain"/>
    <property type="match status" value="1"/>
</dbReference>
<dbReference type="Pfam" id="PF05368">
    <property type="entry name" value="NmrA"/>
    <property type="match status" value="1"/>
</dbReference>
<dbReference type="Gene3D" id="3.90.25.10">
    <property type="entry name" value="UDP-galactose 4-epimerase, domain 1"/>
    <property type="match status" value="1"/>
</dbReference>
<dbReference type="RefSeq" id="XP_060291770.1">
    <property type="nucleotide sequence ID" value="XM_060435183.1"/>
</dbReference>
<reference evidence="5" key="1">
    <citation type="submission" date="2023-06" db="EMBL/GenBank/DDBJ databases">
        <title>Genome-scale phylogeny and comparative genomics of the fungal order Sordariales.</title>
        <authorList>
            <consortium name="Lawrence Berkeley National Laboratory"/>
            <person name="Hensen N."/>
            <person name="Bonometti L."/>
            <person name="Westerberg I."/>
            <person name="Brannstrom I.O."/>
            <person name="Guillou S."/>
            <person name="Cros-Aarteil S."/>
            <person name="Calhoun S."/>
            <person name="Haridas S."/>
            <person name="Kuo A."/>
            <person name="Mondo S."/>
            <person name="Pangilinan J."/>
            <person name="Riley R."/>
            <person name="LaButti K."/>
            <person name="Andreopoulos B."/>
            <person name="Lipzen A."/>
            <person name="Chen C."/>
            <person name="Yanf M."/>
            <person name="Daum C."/>
            <person name="Ng V."/>
            <person name="Clum A."/>
            <person name="Steindorff A."/>
            <person name="Ohm R."/>
            <person name="Martin F."/>
            <person name="Silar P."/>
            <person name="Natvig D."/>
            <person name="Lalanne C."/>
            <person name="Gautier V."/>
            <person name="Ament-velasquez S.L."/>
            <person name="Kruys A."/>
            <person name="Hutchinson M.I."/>
            <person name="Powell A.J."/>
            <person name="Barry K."/>
            <person name="Miller A.N."/>
            <person name="Grigoriev I.V."/>
            <person name="Debuchy R."/>
            <person name="Gladieux P."/>
            <person name="Thoren M.H."/>
            <person name="Johannesson H."/>
        </authorList>
    </citation>
    <scope>NUCLEOTIDE SEQUENCE</scope>
    <source>
        <strain evidence="5">SMH2392-1A</strain>
    </source>
</reference>
<organism evidence="5 6">
    <name type="scientific">Lasiosphaeria miniovina</name>
    <dbReference type="NCBI Taxonomy" id="1954250"/>
    <lineage>
        <taxon>Eukaryota</taxon>
        <taxon>Fungi</taxon>
        <taxon>Dikarya</taxon>
        <taxon>Ascomycota</taxon>
        <taxon>Pezizomycotina</taxon>
        <taxon>Sordariomycetes</taxon>
        <taxon>Sordariomycetidae</taxon>
        <taxon>Sordariales</taxon>
        <taxon>Lasiosphaeriaceae</taxon>
        <taxon>Lasiosphaeria</taxon>
    </lineage>
</organism>
<dbReference type="Proteomes" id="UP001172101">
    <property type="component" value="Unassembled WGS sequence"/>
</dbReference>
<dbReference type="PANTHER" id="PTHR42748">
    <property type="entry name" value="NITROGEN METABOLITE REPRESSION PROTEIN NMRA FAMILY MEMBER"/>
    <property type="match status" value="1"/>
</dbReference>
<name>A0AA39ZZS7_9PEZI</name>
<keyword evidence="6" id="KW-1185">Reference proteome</keyword>
<comment type="similarity">
    <text evidence="1">Belongs to the NmrA-type oxidoreductase family.</text>
</comment>
<evidence type="ECO:0000256" key="2">
    <source>
        <dbReference type="ARBA" id="ARBA00022857"/>
    </source>
</evidence>
<keyword evidence="3" id="KW-0560">Oxidoreductase</keyword>
<keyword evidence="2" id="KW-0521">NADP</keyword>
<dbReference type="GO" id="GO:0016491">
    <property type="term" value="F:oxidoreductase activity"/>
    <property type="evidence" value="ECO:0007669"/>
    <property type="project" value="UniProtKB-KW"/>
</dbReference>
<protein>
    <recommendedName>
        <fullName evidence="4">NmrA-like domain-containing protein</fullName>
    </recommendedName>
</protein>
<evidence type="ECO:0000313" key="5">
    <source>
        <dbReference type="EMBL" id="KAK0706676.1"/>
    </source>
</evidence>
<evidence type="ECO:0000256" key="3">
    <source>
        <dbReference type="ARBA" id="ARBA00023002"/>
    </source>
</evidence>
<dbReference type="GO" id="GO:0005634">
    <property type="term" value="C:nucleus"/>
    <property type="evidence" value="ECO:0007669"/>
    <property type="project" value="TreeGrafter"/>
</dbReference>